<sequence length="225" mass="24893">MDHVDHALRGRFSWTTFDVTSLLPAGWDTDIAEVVRKNQADRLLMPPHSTSREQVGTRALLTSAVRGAVVWKELSWVVDLYHGLFRELGESHARRTVLSATDRRYAVVLNVQEPGGDRSECHIDTNPIAGLLYATGHRPGAGGELAIAHDTHARNTADVDRDCSVIYPQKGHLVFFDGRLHPHYVRAVTSGGARVVVAMNYYTEECPESMRPGDLDDYLHGSPVG</sequence>
<keyword evidence="1 3" id="KW-0560">Oxidoreductase</keyword>
<comment type="caution">
    <text evidence="3">The sequence shown here is derived from an EMBL/GenBank/DDBJ whole genome shotgun (WGS) entry which is preliminary data.</text>
</comment>
<keyword evidence="1" id="KW-0408">Iron</keyword>
<dbReference type="EC" id="1.14.11.-" evidence="3"/>
<dbReference type="InterPro" id="IPR044862">
    <property type="entry name" value="Pro_4_hyd_alph_FE2OG_OXY"/>
</dbReference>
<proteinExistence type="inferred from homology"/>
<evidence type="ECO:0000259" key="2">
    <source>
        <dbReference type="PROSITE" id="PS51471"/>
    </source>
</evidence>
<keyword evidence="4" id="KW-1185">Reference proteome</keyword>
<dbReference type="InterPro" id="IPR005123">
    <property type="entry name" value="Oxoglu/Fe-dep_dioxygenase_dom"/>
</dbReference>
<accession>A0ABV7SP08</accession>
<organism evidence="3 4">
    <name type="scientific">Streptomyces yaanensis</name>
    <dbReference type="NCBI Taxonomy" id="1142239"/>
    <lineage>
        <taxon>Bacteria</taxon>
        <taxon>Bacillati</taxon>
        <taxon>Actinomycetota</taxon>
        <taxon>Actinomycetes</taxon>
        <taxon>Kitasatosporales</taxon>
        <taxon>Streptomycetaceae</taxon>
        <taxon>Streptomyces</taxon>
    </lineage>
</organism>
<evidence type="ECO:0000313" key="3">
    <source>
        <dbReference type="EMBL" id="MFC3578491.1"/>
    </source>
</evidence>
<dbReference type="Pfam" id="PF13640">
    <property type="entry name" value="2OG-FeII_Oxy_3"/>
    <property type="match status" value="1"/>
</dbReference>
<dbReference type="PROSITE" id="PS51471">
    <property type="entry name" value="FE2OG_OXY"/>
    <property type="match status" value="1"/>
</dbReference>
<keyword evidence="1" id="KW-0479">Metal-binding</keyword>
<feature type="domain" description="Fe2OG dioxygenase" evidence="2">
    <location>
        <begin position="103"/>
        <end position="205"/>
    </location>
</feature>
<reference evidence="4" key="1">
    <citation type="journal article" date="2019" name="Int. J. Syst. Evol. Microbiol.">
        <title>The Global Catalogue of Microorganisms (GCM) 10K type strain sequencing project: providing services to taxonomists for standard genome sequencing and annotation.</title>
        <authorList>
            <consortium name="The Broad Institute Genomics Platform"/>
            <consortium name="The Broad Institute Genome Sequencing Center for Infectious Disease"/>
            <person name="Wu L."/>
            <person name="Ma J."/>
        </authorList>
    </citation>
    <scope>NUCLEOTIDE SEQUENCE [LARGE SCALE GENOMIC DNA]</scope>
    <source>
        <strain evidence="4">CGMCC 4.7035</strain>
    </source>
</reference>
<evidence type="ECO:0000313" key="4">
    <source>
        <dbReference type="Proteomes" id="UP001595701"/>
    </source>
</evidence>
<evidence type="ECO:0000256" key="1">
    <source>
        <dbReference type="RuleBase" id="RU003682"/>
    </source>
</evidence>
<dbReference type="EMBL" id="JBHRWR010000049">
    <property type="protein sequence ID" value="MFC3578491.1"/>
    <property type="molecule type" value="Genomic_DNA"/>
</dbReference>
<gene>
    <name evidence="3" type="ORF">ACFOZ0_35570</name>
</gene>
<name>A0ABV7SP08_9ACTN</name>
<dbReference type="GO" id="GO:0016491">
    <property type="term" value="F:oxidoreductase activity"/>
    <property type="evidence" value="ECO:0007669"/>
    <property type="project" value="UniProtKB-KW"/>
</dbReference>
<protein>
    <submittedName>
        <fullName evidence="3">2OG-Fe(II) oxygenase</fullName>
        <ecNumber evidence="3">1.14.11.-</ecNumber>
    </submittedName>
</protein>
<dbReference type="Proteomes" id="UP001595701">
    <property type="component" value="Unassembled WGS sequence"/>
</dbReference>
<dbReference type="RefSeq" id="WP_310764602.1">
    <property type="nucleotide sequence ID" value="NZ_JBHRWR010000049.1"/>
</dbReference>
<dbReference type="Gene3D" id="2.60.120.620">
    <property type="entry name" value="q2cbj1_9rhob like domain"/>
    <property type="match status" value="1"/>
</dbReference>
<comment type="similarity">
    <text evidence="1">Belongs to the iron/ascorbate-dependent oxidoreductase family.</text>
</comment>